<dbReference type="Proteomes" id="UP001285263">
    <property type="component" value="Unassembled WGS sequence"/>
</dbReference>
<organism evidence="2 3">
    <name type="scientific">Roseateles agri</name>
    <dbReference type="NCBI Taxonomy" id="3098619"/>
    <lineage>
        <taxon>Bacteria</taxon>
        <taxon>Pseudomonadati</taxon>
        <taxon>Pseudomonadota</taxon>
        <taxon>Betaproteobacteria</taxon>
        <taxon>Burkholderiales</taxon>
        <taxon>Sphaerotilaceae</taxon>
        <taxon>Roseateles</taxon>
    </lineage>
</organism>
<evidence type="ECO:0000313" key="2">
    <source>
        <dbReference type="EMBL" id="MDY0746143.1"/>
    </source>
</evidence>
<protein>
    <submittedName>
        <fullName evidence="2">Periplasmic heavy metal sensor</fullName>
    </submittedName>
</protein>
<dbReference type="EMBL" id="JAXCLA010000005">
    <property type="protein sequence ID" value="MDY0746143.1"/>
    <property type="molecule type" value="Genomic_DNA"/>
</dbReference>
<feature type="signal peptide" evidence="1">
    <location>
        <begin position="1"/>
        <end position="28"/>
    </location>
</feature>
<accession>A0ABU5DIK8</accession>
<dbReference type="PANTHER" id="PTHR38102:SF1">
    <property type="entry name" value="PERIPLASMIC CHAPERONE SPY"/>
    <property type="match status" value="1"/>
</dbReference>
<proteinExistence type="predicted"/>
<dbReference type="RefSeq" id="WP_320424041.1">
    <property type="nucleotide sequence ID" value="NZ_JAXCLA010000005.1"/>
</dbReference>
<keyword evidence="1" id="KW-0732">Signal</keyword>
<name>A0ABU5DIK8_9BURK</name>
<dbReference type="InterPro" id="IPR025961">
    <property type="entry name" value="Metal_resist"/>
</dbReference>
<dbReference type="Gene3D" id="1.20.120.1490">
    <property type="match status" value="1"/>
</dbReference>
<feature type="chain" id="PRO_5045372350" evidence="1">
    <location>
        <begin position="29"/>
        <end position="162"/>
    </location>
</feature>
<gene>
    <name evidence="2" type="ORF">SNE35_16615</name>
</gene>
<comment type="caution">
    <text evidence="2">The sequence shown here is derived from an EMBL/GenBank/DDBJ whole genome shotgun (WGS) entry which is preliminary data.</text>
</comment>
<sequence length="162" mass="17333">MLKLNMVRGLKIGAIASALALSGLAAQAQGPHRGGPGMGMDGMEAEHMLDAADATDAQRTQVKTIMQSARADVKPLMKQEFDLHKQAEALFAAPQIDANAIESLRQQGSTVREQISKRMSQAMIAAANVLTPAQRATLAAKMAKREARMAERMKARHSTAAQ</sequence>
<dbReference type="PANTHER" id="PTHR38102">
    <property type="entry name" value="PERIPLASMIC CHAPERONE SPY"/>
    <property type="match status" value="1"/>
</dbReference>
<reference evidence="2 3" key="1">
    <citation type="submission" date="2023-11" db="EMBL/GenBank/DDBJ databases">
        <title>Paucibacter sp. nov., isolated from fresh soil in Korea.</title>
        <authorList>
            <person name="Le N.T.T."/>
        </authorList>
    </citation>
    <scope>NUCLEOTIDE SEQUENCE [LARGE SCALE GENOMIC DNA]</scope>
    <source>
        <strain evidence="2 3">R3-3</strain>
    </source>
</reference>
<evidence type="ECO:0000256" key="1">
    <source>
        <dbReference type="SAM" id="SignalP"/>
    </source>
</evidence>
<evidence type="ECO:0000313" key="3">
    <source>
        <dbReference type="Proteomes" id="UP001285263"/>
    </source>
</evidence>
<dbReference type="InterPro" id="IPR052211">
    <property type="entry name" value="Cpx_auxiliary_protein"/>
</dbReference>
<keyword evidence="3" id="KW-1185">Reference proteome</keyword>
<dbReference type="Pfam" id="PF13801">
    <property type="entry name" value="Metal_resist"/>
    <property type="match status" value="1"/>
</dbReference>